<keyword evidence="1" id="KW-0472">Membrane</keyword>
<keyword evidence="1" id="KW-0812">Transmembrane</keyword>
<evidence type="ECO:0000313" key="2">
    <source>
        <dbReference type="Proteomes" id="UP000095283"/>
    </source>
</evidence>
<organism evidence="2 3">
    <name type="scientific">Heterorhabditis bacteriophora</name>
    <name type="common">Entomopathogenic nematode worm</name>
    <dbReference type="NCBI Taxonomy" id="37862"/>
    <lineage>
        <taxon>Eukaryota</taxon>
        <taxon>Metazoa</taxon>
        <taxon>Ecdysozoa</taxon>
        <taxon>Nematoda</taxon>
        <taxon>Chromadorea</taxon>
        <taxon>Rhabditida</taxon>
        <taxon>Rhabditina</taxon>
        <taxon>Rhabditomorpha</taxon>
        <taxon>Strongyloidea</taxon>
        <taxon>Heterorhabditidae</taxon>
        <taxon>Heterorhabditis</taxon>
    </lineage>
</organism>
<proteinExistence type="predicted"/>
<protein>
    <submittedName>
        <fullName evidence="3">PKD_channel domain-containing protein</fullName>
    </submittedName>
</protein>
<dbReference type="Gene3D" id="3.40.30.10">
    <property type="entry name" value="Glutaredoxin"/>
    <property type="match status" value="1"/>
</dbReference>
<feature type="transmembrane region" description="Helical" evidence="1">
    <location>
        <begin position="20"/>
        <end position="42"/>
    </location>
</feature>
<keyword evidence="1" id="KW-1133">Transmembrane helix</keyword>
<sequence>MSRHIHFERANRRIGWMDWLVAIVALPLRFTLTTLWDLFSFFTDMILGARRPAVTDPRGDVARFRSYYTENYAANAQYFVSFFNGSYNEALREAKSSLKMLVVFLHNPSNNSLRLEGFMDATGLATNLQLTIEDYNAQLTILRMQKYVELIPLFIHYFILIFSSICCFYKLINRISKSSRNKDKLNSGRSSINILFIFYKFLSELICCHHVPRDMPRFFYRTYKLPSEGNLLCTTVVSFFAVGTTNV</sequence>
<dbReference type="WBParaSite" id="Hba_12807">
    <property type="protein sequence ID" value="Hba_12807"/>
    <property type="gene ID" value="Hba_12807"/>
</dbReference>
<dbReference type="Proteomes" id="UP000095283">
    <property type="component" value="Unplaced"/>
</dbReference>
<accession>A0A1I7X5V4</accession>
<evidence type="ECO:0000256" key="1">
    <source>
        <dbReference type="SAM" id="Phobius"/>
    </source>
</evidence>
<keyword evidence="2" id="KW-1185">Reference proteome</keyword>
<reference evidence="3" key="1">
    <citation type="submission" date="2016-11" db="UniProtKB">
        <authorList>
            <consortium name="WormBaseParasite"/>
        </authorList>
    </citation>
    <scope>IDENTIFICATION</scope>
</reference>
<evidence type="ECO:0000313" key="3">
    <source>
        <dbReference type="WBParaSite" id="Hba_12807"/>
    </source>
</evidence>
<feature type="transmembrane region" description="Helical" evidence="1">
    <location>
        <begin position="154"/>
        <end position="172"/>
    </location>
</feature>
<name>A0A1I7X5V4_HETBA</name>
<dbReference type="AlphaFoldDB" id="A0A1I7X5V4"/>